<dbReference type="RefSeq" id="WP_172275552.1">
    <property type="nucleotide sequence ID" value="NZ_CASGMU010000014.1"/>
</dbReference>
<proteinExistence type="predicted"/>
<sequence>MRILFGVLVVWQSFAVSAQKQTMRDAFVNMPDSLMPGLSHNNRLDMIDFMDSGMKSEVTNLFDGKSSMTVLDERYLKLKLNASVSVEMLLLADSAVAVRDSSDAYICMVTTYGTVPVESKVVFYDYKWRKRTQECGIIEDYMPELISRPDTMAADSFESLKPLLAYMTVVAELSPEDNSMTLRAEFPLLSSSEREKAISIVRKRQVNLSDRIQKNR</sequence>
<reference evidence="1 2" key="1">
    <citation type="submission" date="2020-05" db="EMBL/GenBank/DDBJ databases">
        <title>Distinct polysaccharide utilization as determinants for interspecies competition between intestinal Prevotella spp.</title>
        <authorList>
            <person name="Galvez E.J.C."/>
            <person name="Iljazovic A."/>
            <person name="Strowig T."/>
        </authorList>
    </citation>
    <scope>NUCLEOTIDE SEQUENCE [LARGE SCALE GENOMIC DNA]</scope>
    <source>
        <strain evidence="1 2">PMUR</strain>
    </source>
</reference>
<evidence type="ECO:0000313" key="2">
    <source>
        <dbReference type="Proteomes" id="UP000714420"/>
    </source>
</evidence>
<protein>
    <submittedName>
        <fullName evidence="1">DUF3256 family protein</fullName>
    </submittedName>
</protein>
<keyword evidence="2" id="KW-1185">Reference proteome</keyword>
<dbReference type="EMBL" id="JABKKF010000006">
    <property type="protein sequence ID" value="NPD92200.1"/>
    <property type="molecule type" value="Genomic_DNA"/>
</dbReference>
<evidence type="ECO:0000313" key="1">
    <source>
        <dbReference type="EMBL" id="NPD92200.1"/>
    </source>
</evidence>
<dbReference type="Pfam" id="PF11644">
    <property type="entry name" value="DUF3256"/>
    <property type="match status" value="1"/>
</dbReference>
<accession>A0ABX2APS5</accession>
<organism evidence="1 2">
    <name type="scientific">Xylanibacter muris</name>
    <dbReference type="NCBI Taxonomy" id="2736290"/>
    <lineage>
        <taxon>Bacteria</taxon>
        <taxon>Pseudomonadati</taxon>
        <taxon>Bacteroidota</taxon>
        <taxon>Bacteroidia</taxon>
        <taxon>Bacteroidales</taxon>
        <taxon>Prevotellaceae</taxon>
        <taxon>Xylanibacter</taxon>
    </lineage>
</organism>
<gene>
    <name evidence="1" type="ORF">HPS56_07550</name>
</gene>
<dbReference type="SUPFAM" id="SSF160925">
    <property type="entry name" value="PG1388-like"/>
    <property type="match status" value="1"/>
</dbReference>
<name>A0ABX2APS5_9BACT</name>
<dbReference type="Proteomes" id="UP000714420">
    <property type="component" value="Unassembled WGS sequence"/>
</dbReference>
<dbReference type="InterPro" id="IPR021670">
    <property type="entry name" value="DUF3256"/>
</dbReference>
<comment type="caution">
    <text evidence="1">The sequence shown here is derived from an EMBL/GenBank/DDBJ whole genome shotgun (WGS) entry which is preliminary data.</text>
</comment>